<comment type="caution">
    <text evidence="4">The sequence shown here is derived from an EMBL/GenBank/DDBJ whole genome shotgun (WGS) entry which is preliminary data.</text>
</comment>
<accession>A0ABN3A3F8</accession>
<dbReference type="EMBL" id="BAAANT010000037">
    <property type="protein sequence ID" value="GAA2153189.1"/>
    <property type="molecule type" value="Genomic_DNA"/>
</dbReference>
<name>A0ABN3A3F8_9ACTN</name>
<sequence length="310" mass="31726">MGRRTDRIPGRSTAVRPVLALLAAAALALAALALRPAPGGSPWLARGPLAHDSGAIWLLALGGVLGCGALAARHRRDVLENSAPTPAAERLAEVASFALPAAALLAPLILFLLPAPARVAPPSTPSEGPPPPPPPPPFPPGASSDPIPLDAQLLLAVFGSALVIAAVVLLVVSLHRYGLRLPRRRRPAAAGTRPVTGRALAEAVDSARRALHGEDVRAAVIACYAAMESSLAESGVARQASDSPADLLRRADADGVLAGPHPQVLAALFREARYSSHPMGAEQLGRARAALDAIASQLAGRTGLSERAAR</sequence>
<evidence type="ECO:0000259" key="3">
    <source>
        <dbReference type="Pfam" id="PF13559"/>
    </source>
</evidence>
<feature type="compositionally biased region" description="Pro residues" evidence="1">
    <location>
        <begin position="122"/>
        <end position="140"/>
    </location>
</feature>
<evidence type="ECO:0000313" key="5">
    <source>
        <dbReference type="Proteomes" id="UP001422759"/>
    </source>
</evidence>
<evidence type="ECO:0000256" key="1">
    <source>
        <dbReference type="SAM" id="MobiDB-lite"/>
    </source>
</evidence>
<feature type="region of interest" description="Disordered" evidence="1">
    <location>
        <begin position="120"/>
        <end position="143"/>
    </location>
</feature>
<evidence type="ECO:0000313" key="4">
    <source>
        <dbReference type="EMBL" id="GAA2153189.1"/>
    </source>
</evidence>
<feature type="domain" description="Protein-glutamine gamma-glutamyltransferase-like C-terminal" evidence="3">
    <location>
        <begin position="223"/>
        <end position="292"/>
    </location>
</feature>
<keyword evidence="2" id="KW-0812">Transmembrane</keyword>
<proteinExistence type="predicted"/>
<dbReference type="RefSeq" id="WP_344468261.1">
    <property type="nucleotide sequence ID" value="NZ_BAAANT010000037.1"/>
</dbReference>
<dbReference type="Pfam" id="PF13559">
    <property type="entry name" value="DUF4129"/>
    <property type="match status" value="1"/>
</dbReference>
<organism evidence="4 5">
    <name type="scientific">Kitasatospora kazusensis</name>
    <dbReference type="NCBI Taxonomy" id="407974"/>
    <lineage>
        <taxon>Bacteria</taxon>
        <taxon>Bacillati</taxon>
        <taxon>Actinomycetota</taxon>
        <taxon>Actinomycetes</taxon>
        <taxon>Kitasatosporales</taxon>
        <taxon>Streptomycetaceae</taxon>
        <taxon>Kitasatospora</taxon>
    </lineage>
</organism>
<dbReference type="Proteomes" id="UP001422759">
    <property type="component" value="Unassembled WGS sequence"/>
</dbReference>
<gene>
    <name evidence="4" type="ORF">GCM10009760_50640</name>
</gene>
<feature type="transmembrane region" description="Helical" evidence="2">
    <location>
        <begin position="94"/>
        <end position="113"/>
    </location>
</feature>
<evidence type="ECO:0000256" key="2">
    <source>
        <dbReference type="SAM" id="Phobius"/>
    </source>
</evidence>
<keyword evidence="2" id="KW-1133">Transmembrane helix</keyword>
<dbReference type="InterPro" id="IPR025403">
    <property type="entry name" value="TgpA-like_C"/>
</dbReference>
<feature type="transmembrane region" description="Helical" evidence="2">
    <location>
        <begin position="55"/>
        <end position="73"/>
    </location>
</feature>
<reference evidence="4 5" key="1">
    <citation type="journal article" date="2019" name="Int. J. Syst. Evol. Microbiol.">
        <title>The Global Catalogue of Microorganisms (GCM) 10K type strain sequencing project: providing services to taxonomists for standard genome sequencing and annotation.</title>
        <authorList>
            <consortium name="The Broad Institute Genomics Platform"/>
            <consortium name="The Broad Institute Genome Sequencing Center for Infectious Disease"/>
            <person name="Wu L."/>
            <person name="Ma J."/>
        </authorList>
    </citation>
    <scope>NUCLEOTIDE SEQUENCE [LARGE SCALE GENOMIC DNA]</scope>
    <source>
        <strain evidence="4 5">JCM 14560</strain>
    </source>
</reference>
<feature type="transmembrane region" description="Helical" evidence="2">
    <location>
        <begin position="153"/>
        <end position="177"/>
    </location>
</feature>
<keyword evidence="5" id="KW-1185">Reference proteome</keyword>
<keyword evidence="2" id="KW-0472">Membrane</keyword>
<protein>
    <recommendedName>
        <fullName evidence="3">Protein-glutamine gamma-glutamyltransferase-like C-terminal domain-containing protein</fullName>
    </recommendedName>
</protein>